<feature type="region of interest" description="Disordered" evidence="1">
    <location>
        <begin position="1"/>
        <end position="47"/>
    </location>
</feature>
<feature type="compositionally biased region" description="Polar residues" evidence="1">
    <location>
        <begin position="26"/>
        <end position="47"/>
    </location>
</feature>
<protein>
    <submittedName>
        <fullName evidence="2">Uncharacterized protein</fullName>
    </submittedName>
</protein>
<organism evidence="2 3">
    <name type="scientific">Pleurodeles waltl</name>
    <name type="common">Iberian ribbed newt</name>
    <dbReference type="NCBI Taxonomy" id="8319"/>
    <lineage>
        <taxon>Eukaryota</taxon>
        <taxon>Metazoa</taxon>
        <taxon>Chordata</taxon>
        <taxon>Craniata</taxon>
        <taxon>Vertebrata</taxon>
        <taxon>Euteleostomi</taxon>
        <taxon>Amphibia</taxon>
        <taxon>Batrachia</taxon>
        <taxon>Caudata</taxon>
        <taxon>Salamandroidea</taxon>
        <taxon>Salamandridae</taxon>
        <taxon>Pleurodelinae</taxon>
        <taxon>Pleurodeles</taxon>
    </lineage>
</organism>
<gene>
    <name evidence="2" type="ORF">NDU88_001492</name>
</gene>
<dbReference type="EMBL" id="JANPWB010000015">
    <property type="protein sequence ID" value="KAJ1088334.1"/>
    <property type="molecule type" value="Genomic_DNA"/>
</dbReference>
<sequence>MVGPRSHKKDASNIDFLMKAPGKGAAQTNDDTQSGKSSAMSNSIISTDNTEPVTRTFLESLFGALCTDIATLKQDLTRDIKGLTKDVNKLGDLVDTLERTADTQGEELDPYWHEILELQDRNADLGGRPRKSV</sequence>
<keyword evidence="3" id="KW-1185">Reference proteome</keyword>
<reference evidence="2" key="1">
    <citation type="journal article" date="2022" name="bioRxiv">
        <title>Sequencing and chromosome-scale assembly of the giantPleurodeles waltlgenome.</title>
        <authorList>
            <person name="Brown T."/>
            <person name="Elewa A."/>
            <person name="Iarovenko S."/>
            <person name="Subramanian E."/>
            <person name="Araus A.J."/>
            <person name="Petzold A."/>
            <person name="Susuki M."/>
            <person name="Suzuki K.-i.T."/>
            <person name="Hayashi T."/>
            <person name="Toyoda A."/>
            <person name="Oliveira C."/>
            <person name="Osipova E."/>
            <person name="Leigh N.D."/>
            <person name="Simon A."/>
            <person name="Yun M.H."/>
        </authorList>
    </citation>
    <scope>NUCLEOTIDE SEQUENCE</scope>
    <source>
        <strain evidence="2">20211129_DDA</strain>
        <tissue evidence="2">Liver</tissue>
    </source>
</reference>
<dbReference type="Proteomes" id="UP001066276">
    <property type="component" value="Chromosome 11"/>
</dbReference>
<evidence type="ECO:0000256" key="1">
    <source>
        <dbReference type="SAM" id="MobiDB-lite"/>
    </source>
</evidence>
<dbReference type="AlphaFoldDB" id="A0AAV7LCR6"/>
<name>A0AAV7LCR6_PLEWA</name>
<evidence type="ECO:0000313" key="2">
    <source>
        <dbReference type="EMBL" id="KAJ1088334.1"/>
    </source>
</evidence>
<comment type="caution">
    <text evidence="2">The sequence shown here is derived from an EMBL/GenBank/DDBJ whole genome shotgun (WGS) entry which is preliminary data.</text>
</comment>
<evidence type="ECO:0000313" key="3">
    <source>
        <dbReference type="Proteomes" id="UP001066276"/>
    </source>
</evidence>
<accession>A0AAV7LCR6</accession>
<proteinExistence type="predicted"/>